<evidence type="ECO:0000256" key="3">
    <source>
        <dbReference type="ARBA" id="ARBA00022737"/>
    </source>
</evidence>
<dbReference type="OMA" id="WKDFNIG"/>
<keyword evidence="8" id="KW-1185">Reference proteome</keyword>
<keyword evidence="5" id="KW-0966">Cell projection</keyword>
<dbReference type="PROSITE" id="PS51336">
    <property type="entry name" value="DM10"/>
    <property type="match status" value="3"/>
</dbReference>
<dbReference type="InterPro" id="IPR006602">
    <property type="entry name" value="DM10_dom"/>
</dbReference>
<organism evidence="8 9">
    <name type="scientific">Hyalella azteca</name>
    <name type="common">Amphipod</name>
    <dbReference type="NCBI Taxonomy" id="294128"/>
    <lineage>
        <taxon>Eukaryota</taxon>
        <taxon>Metazoa</taxon>
        <taxon>Ecdysozoa</taxon>
        <taxon>Arthropoda</taxon>
        <taxon>Crustacea</taxon>
        <taxon>Multicrustacea</taxon>
        <taxon>Malacostraca</taxon>
        <taxon>Eumalacostraca</taxon>
        <taxon>Peracarida</taxon>
        <taxon>Amphipoda</taxon>
        <taxon>Senticaudata</taxon>
        <taxon>Talitrida</taxon>
        <taxon>Talitroidea</taxon>
        <taxon>Hyalellidae</taxon>
        <taxon>Hyalella</taxon>
    </lineage>
</organism>
<reference evidence="9" key="1">
    <citation type="submission" date="2025-08" db="UniProtKB">
        <authorList>
            <consortium name="RefSeq"/>
        </authorList>
    </citation>
    <scope>IDENTIFICATION</scope>
    <source>
        <tissue evidence="9">Whole organism</tissue>
    </source>
</reference>
<keyword evidence="2" id="KW-0963">Cytoplasm</keyword>
<feature type="region of interest" description="Disordered" evidence="6">
    <location>
        <begin position="201"/>
        <end position="224"/>
    </location>
</feature>
<dbReference type="GO" id="GO:0005930">
    <property type="term" value="C:axoneme"/>
    <property type="evidence" value="ECO:0007669"/>
    <property type="project" value="UniProtKB-SubCell"/>
</dbReference>
<evidence type="ECO:0000256" key="1">
    <source>
        <dbReference type="ARBA" id="ARBA00004430"/>
    </source>
</evidence>
<evidence type="ECO:0000256" key="6">
    <source>
        <dbReference type="SAM" id="MobiDB-lite"/>
    </source>
</evidence>
<dbReference type="KEGG" id="hazt:108679383"/>
<evidence type="ECO:0000256" key="4">
    <source>
        <dbReference type="ARBA" id="ARBA00023212"/>
    </source>
</evidence>
<protein>
    <submittedName>
        <fullName evidence="9">EF-hand domain-containing protein 1</fullName>
    </submittedName>
</protein>
<accession>A0A979FIX7</accession>
<evidence type="ECO:0000256" key="2">
    <source>
        <dbReference type="ARBA" id="ARBA00022490"/>
    </source>
</evidence>
<evidence type="ECO:0000313" key="9">
    <source>
        <dbReference type="RefSeq" id="XP_047736254.1"/>
    </source>
</evidence>
<keyword evidence="3" id="KW-0677">Repeat</keyword>
<sequence length="553" mass="59951">MREEGTPGDRLRPPVFMGDLAVLQSAALQLQLGDRLARSKSAPVFTPPWVIKEKQILRFQGYFQQYLSLEKEVMQDTSVSLPPNRSASVALPSRDEYCVRYVVLRYFMSDHTIELLEPRVPNSGLQQGVLLSRQPVPHNAYPNRCYNFTDLTLGTTLNLYGRNITLADCDPQTRDLLESEGVDVGEAIAVPADPYLTQRQARAPSARREAHLSGDNLEARPSAANPTGPLLRFSGVVQEAAEGAVQCVVLYDVTTRLMEVRRTNRQPGISAVVLKWCSPTVRRPTAPAGGAAEDVVARAVSPEDLAPPASLHVFGRRLVISDCDDYTKSYLQKRALAGSSGSPQHRSPDAAVDAEKLDPATVALGPAATDAAAPDVAANEGAPLRSALGSQVAAVQPTTAARVRTDITGRRVIRSGLLPPHATEVLRFSAKLRSQLPSDKERQFVLSFFPSDETLELSEIHGVGGLGGKVAARARLLKPAPPGEPQRHYELSDFAIGNAVTVYGREFVVTGCDRRVLNVALRSPEAVTSAFRESVRTLFGETDAHNVCEDQGK</sequence>
<feature type="domain" description="DM10" evidence="7">
    <location>
        <begin position="422"/>
        <end position="524"/>
    </location>
</feature>
<dbReference type="RefSeq" id="XP_047736254.1">
    <property type="nucleotide sequence ID" value="XM_047880298.1"/>
</dbReference>
<dbReference type="Pfam" id="PF06565">
    <property type="entry name" value="DM10_dom"/>
    <property type="match status" value="2"/>
</dbReference>
<proteinExistence type="predicted"/>
<name>A0A979FIX7_HYAAZ</name>
<evidence type="ECO:0000313" key="8">
    <source>
        <dbReference type="Proteomes" id="UP000694843"/>
    </source>
</evidence>
<dbReference type="PANTHER" id="PTHR12086">
    <property type="entry name" value="EF-HAND DOMAIN C-TERMINAL CONTAINING PROTEIN"/>
    <property type="match status" value="1"/>
</dbReference>
<comment type="subcellular location">
    <subcellularLocation>
        <location evidence="1">Cytoplasm</location>
        <location evidence="1">Cytoskeleton</location>
        <location evidence="1">Cilium axoneme</location>
    </subcellularLocation>
</comment>
<evidence type="ECO:0000256" key="5">
    <source>
        <dbReference type="ARBA" id="ARBA00023273"/>
    </source>
</evidence>
<dbReference type="Gene3D" id="2.30.29.170">
    <property type="match status" value="3"/>
</dbReference>
<dbReference type="GeneID" id="108679383"/>
<dbReference type="SMART" id="SM00676">
    <property type="entry name" value="DM10"/>
    <property type="match status" value="2"/>
</dbReference>
<feature type="domain" description="DM10" evidence="7">
    <location>
        <begin position="227"/>
        <end position="335"/>
    </location>
</feature>
<dbReference type="AlphaFoldDB" id="A0A979FIX7"/>
<evidence type="ECO:0000259" key="7">
    <source>
        <dbReference type="PROSITE" id="PS51336"/>
    </source>
</evidence>
<dbReference type="Proteomes" id="UP000694843">
    <property type="component" value="Unplaced"/>
</dbReference>
<feature type="domain" description="DM10" evidence="7">
    <location>
        <begin position="53"/>
        <end position="181"/>
    </location>
</feature>
<gene>
    <name evidence="9" type="primary">LOC108679383</name>
</gene>
<dbReference type="InterPro" id="IPR040193">
    <property type="entry name" value="EFHC1/EFHC2/EFHB"/>
</dbReference>
<keyword evidence="4" id="KW-0206">Cytoskeleton</keyword>
<dbReference type="OrthoDB" id="10255210at2759"/>